<proteinExistence type="inferred from homology"/>
<dbReference type="SUPFAM" id="SSF88659">
    <property type="entry name" value="Sigma3 and sigma4 domains of RNA polymerase sigma factors"/>
    <property type="match status" value="1"/>
</dbReference>
<dbReference type="PANTHER" id="PTHR33744">
    <property type="entry name" value="CARBOHYDRATE DIACID REGULATOR"/>
    <property type="match status" value="1"/>
</dbReference>
<dbReference type="EMBL" id="BAAAPZ010000017">
    <property type="protein sequence ID" value="GAA2104453.1"/>
    <property type="molecule type" value="Genomic_DNA"/>
</dbReference>
<dbReference type="InterPro" id="IPR025736">
    <property type="entry name" value="PucR_C-HTH_dom"/>
</dbReference>
<comment type="caution">
    <text evidence="4">The sequence shown here is derived from an EMBL/GenBank/DDBJ whole genome shotgun (WGS) entry which is preliminary data.</text>
</comment>
<feature type="domain" description="CdaR GGDEF-like" evidence="3">
    <location>
        <begin position="78"/>
        <end position="199"/>
    </location>
</feature>
<dbReference type="InterPro" id="IPR051448">
    <property type="entry name" value="CdaR-like_regulators"/>
</dbReference>
<evidence type="ECO:0000259" key="3">
    <source>
        <dbReference type="Pfam" id="PF17853"/>
    </source>
</evidence>
<dbReference type="Gene3D" id="1.10.10.2840">
    <property type="entry name" value="PucR C-terminal helix-turn-helix domain"/>
    <property type="match status" value="1"/>
</dbReference>
<comment type="similarity">
    <text evidence="1">Belongs to the CdaR family.</text>
</comment>
<reference evidence="5" key="1">
    <citation type="journal article" date="2019" name="Int. J. Syst. Evol. Microbiol.">
        <title>The Global Catalogue of Microorganisms (GCM) 10K type strain sequencing project: providing services to taxonomists for standard genome sequencing and annotation.</title>
        <authorList>
            <consortium name="The Broad Institute Genomics Platform"/>
            <consortium name="The Broad Institute Genome Sequencing Center for Infectious Disease"/>
            <person name="Wu L."/>
            <person name="Ma J."/>
        </authorList>
    </citation>
    <scope>NUCLEOTIDE SEQUENCE [LARGE SCALE GENOMIC DNA]</scope>
    <source>
        <strain evidence="5">JCM 15900</strain>
    </source>
</reference>
<gene>
    <name evidence="4" type="ORF">GCM10009823_29150</name>
</gene>
<dbReference type="Pfam" id="PF13556">
    <property type="entry name" value="HTH_30"/>
    <property type="match status" value="1"/>
</dbReference>
<evidence type="ECO:0000256" key="1">
    <source>
        <dbReference type="ARBA" id="ARBA00006754"/>
    </source>
</evidence>
<accession>A0ABP5ISJ4</accession>
<dbReference type="InterPro" id="IPR042070">
    <property type="entry name" value="PucR_C-HTH_sf"/>
</dbReference>
<evidence type="ECO:0008006" key="6">
    <source>
        <dbReference type="Google" id="ProtNLM"/>
    </source>
</evidence>
<protein>
    <recommendedName>
        <fullName evidence="6">PucR C-terminal helix-turn-helix domain-containing protein</fullName>
    </recommendedName>
</protein>
<feature type="domain" description="PucR C-terminal helix-turn-helix" evidence="2">
    <location>
        <begin position="251"/>
        <end position="307"/>
    </location>
</feature>
<sequence>MSTAEGSLFVARPFAVAGEHYGLIAQMDADAPAHAVRRAERVLSIGAVHAARWYAEQQLEGQVADSTRDAILEQVFSGQEQARALEHRAAELGIGYSGANLPFFVTSGSSFYGVKDILLRGLRAENLSTAVVPRNEGWACWVQFPRTASPARVKAGVTSLRRAYARISRDVSISMGIGRLVQGANELRDSLAEARDAAKLAASRPAGRRFVRVEGLGAAALLLSWTQSAPFLPRATQVLQPLDTLSDAHRTTVLTFLDHSMSVTDTAAALGVHRNTIRTRVARVREVLNVDLDDRDERLALHLALRAVASG</sequence>
<evidence type="ECO:0000313" key="4">
    <source>
        <dbReference type="EMBL" id="GAA2104453.1"/>
    </source>
</evidence>
<name>A0ABP5ISJ4_9MICO</name>
<dbReference type="InterPro" id="IPR041522">
    <property type="entry name" value="CdaR_GGDEF"/>
</dbReference>
<dbReference type="Pfam" id="PF17853">
    <property type="entry name" value="GGDEF_2"/>
    <property type="match status" value="1"/>
</dbReference>
<dbReference type="Proteomes" id="UP001500984">
    <property type="component" value="Unassembled WGS sequence"/>
</dbReference>
<keyword evidence="5" id="KW-1185">Reference proteome</keyword>
<evidence type="ECO:0000259" key="2">
    <source>
        <dbReference type="Pfam" id="PF13556"/>
    </source>
</evidence>
<dbReference type="PANTHER" id="PTHR33744:SF7">
    <property type="entry name" value="PUCR FAMILY TRANSCRIPTIONAL REGULATOR"/>
    <property type="match status" value="1"/>
</dbReference>
<evidence type="ECO:0000313" key="5">
    <source>
        <dbReference type="Proteomes" id="UP001500984"/>
    </source>
</evidence>
<dbReference type="InterPro" id="IPR013324">
    <property type="entry name" value="RNA_pol_sigma_r3/r4-like"/>
</dbReference>
<organism evidence="4 5">
    <name type="scientific">Brevibacterium salitolerans</name>
    <dbReference type="NCBI Taxonomy" id="1403566"/>
    <lineage>
        <taxon>Bacteria</taxon>
        <taxon>Bacillati</taxon>
        <taxon>Actinomycetota</taxon>
        <taxon>Actinomycetes</taxon>
        <taxon>Micrococcales</taxon>
        <taxon>Brevibacteriaceae</taxon>
        <taxon>Brevibacterium</taxon>
    </lineage>
</organism>